<dbReference type="FunFam" id="2.60.210.10:FF:000001">
    <property type="entry name" value="TNF receptor-associated factor"/>
    <property type="match status" value="1"/>
</dbReference>
<dbReference type="PANTHER" id="PTHR10131">
    <property type="entry name" value="TNF RECEPTOR ASSOCIATED FACTOR"/>
    <property type="match status" value="1"/>
</dbReference>
<name>H9GP82_ANOCA</name>
<evidence type="ECO:0000313" key="8">
    <source>
        <dbReference type="Proteomes" id="UP000001646"/>
    </source>
</evidence>
<dbReference type="InParanoid" id="H9GP82"/>
<evidence type="ECO:0000313" key="7">
    <source>
        <dbReference type="Ensembl" id="ENSACAP00000017068.4"/>
    </source>
</evidence>
<dbReference type="InterPro" id="IPR049342">
    <property type="entry name" value="TRAF1-6_MATH_dom"/>
</dbReference>
<evidence type="ECO:0000256" key="5">
    <source>
        <dbReference type="SAM" id="SignalP"/>
    </source>
</evidence>
<dbReference type="AlphaFoldDB" id="H9GP82"/>
<dbReference type="Gene3D" id="2.60.210.10">
    <property type="entry name" value="Apoptosis, Tumor Necrosis Factor Receptor Associated Protein 2, Chain A"/>
    <property type="match status" value="1"/>
</dbReference>
<accession>H9GP82</accession>
<reference evidence="7" key="3">
    <citation type="submission" date="2025-09" db="UniProtKB">
        <authorList>
            <consortium name="Ensembl"/>
        </authorList>
    </citation>
    <scope>IDENTIFICATION</scope>
</reference>
<dbReference type="GeneTree" id="ENSGT00940000156621"/>
<feature type="chain" id="PRO_5032925483" description="MATH domain-containing protein" evidence="5">
    <location>
        <begin position="19"/>
        <end position="316"/>
    </location>
</feature>
<dbReference type="Pfam" id="PF21355">
    <property type="entry name" value="TRAF-mep_MATH"/>
    <property type="match status" value="1"/>
</dbReference>
<keyword evidence="3" id="KW-0832">Ubl conjugation</keyword>
<dbReference type="HOGENOM" id="CLU_021061_4_0_1"/>
<keyword evidence="2" id="KW-0053">Apoptosis</keyword>
<dbReference type="Bgee" id="ENSACAG00000017339">
    <property type="expression patterns" value="Expressed in adrenal gland and 3 other cell types or tissues"/>
</dbReference>
<reference evidence="7" key="1">
    <citation type="submission" date="2009-12" db="EMBL/GenBank/DDBJ databases">
        <title>The Genome Sequence of Anolis carolinensis (Green Anole Lizard).</title>
        <authorList>
            <consortium name="The Genome Sequencing Platform"/>
            <person name="Di Palma F."/>
            <person name="Alfoldi J."/>
            <person name="Heiman D."/>
            <person name="Young S."/>
            <person name="Grabherr M."/>
            <person name="Johnson J."/>
            <person name="Lander E.S."/>
            <person name="Lindblad-Toh K."/>
        </authorList>
    </citation>
    <scope>NUCLEOTIDE SEQUENCE [LARGE SCALE GENOMIC DNA]</scope>
    <source>
        <strain evidence="7">JBL SC #1</strain>
    </source>
</reference>
<sequence length="316" mass="35880">MLIILFFLSCSCSEMSSSEFLKNKEIEQVSFVDKVRLRYQQMPGEQEGENGTSQQHPHLLEALYQLANLGLPLDKLWESLRTGFPFHQKVTELESRQQTLENIVSVLSRELGRREGVSGVTLGEAMARIIYLEQKVEQQDSLLAVKDVMISNLASRIHTLEQTTYDGCLLWKIPEVGLRSREARTGNRPACYSPAFYTSRYGYKVCLKVFLNGEGTGTGTHLSLFLVLMKGEYDFQLKWPFRHKVTFTLLDQDNKQHISTSFRPLESSSSFQRPVNETNVASGLPEFCPLNVLHSPRTSYICNDTLAIQAVIDMKA</sequence>
<feature type="domain" description="MATH" evidence="6">
    <location>
        <begin position="166"/>
        <end position="312"/>
    </location>
</feature>
<dbReference type="Ensembl" id="ENSACAT00000017403.4">
    <property type="protein sequence ID" value="ENSACAP00000017068.4"/>
    <property type="gene ID" value="ENSACAG00000017339.4"/>
</dbReference>
<dbReference type="GO" id="GO:0005737">
    <property type="term" value="C:cytoplasm"/>
    <property type="evidence" value="ECO:0000318"/>
    <property type="project" value="GO_Central"/>
</dbReference>
<evidence type="ECO:0000256" key="4">
    <source>
        <dbReference type="ARBA" id="ARBA00023054"/>
    </source>
</evidence>
<keyword evidence="5" id="KW-0732">Signal</keyword>
<feature type="signal peptide" evidence="5">
    <location>
        <begin position="1"/>
        <end position="18"/>
    </location>
</feature>
<dbReference type="PANTHER" id="PTHR10131:SF96">
    <property type="entry name" value="TNF RECEPTOR-ASSOCIATED FACTOR 1"/>
    <property type="match status" value="1"/>
</dbReference>
<evidence type="ECO:0000256" key="3">
    <source>
        <dbReference type="ARBA" id="ARBA00022843"/>
    </source>
</evidence>
<dbReference type="GO" id="GO:0006915">
    <property type="term" value="P:apoptotic process"/>
    <property type="evidence" value="ECO:0007669"/>
    <property type="project" value="UniProtKB-KW"/>
</dbReference>
<evidence type="ECO:0000259" key="6">
    <source>
        <dbReference type="PROSITE" id="PS50144"/>
    </source>
</evidence>
<dbReference type="GO" id="GO:0008270">
    <property type="term" value="F:zinc ion binding"/>
    <property type="evidence" value="ECO:0007669"/>
    <property type="project" value="InterPro"/>
</dbReference>
<dbReference type="PIRSF" id="PIRSF015614">
    <property type="entry name" value="TRAF"/>
    <property type="match status" value="1"/>
</dbReference>
<dbReference type="PROSITE" id="PS50144">
    <property type="entry name" value="MATH"/>
    <property type="match status" value="1"/>
</dbReference>
<dbReference type="GO" id="GO:0007165">
    <property type="term" value="P:signal transduction"/>
    <property type="evidence" value="ECO:0007669"/>
    <property type="project" value="InterPro"/>
</dbReference>
<dbReference type="GO" id="GO:0042981">
    <property type="term" value="P:regulation of apoptotic process"/>
    <property type="evidence" value="ECO:0007669"/>
    <property type="project" value="InterPro"/>
</dbReference>
<reference evidence="7" key="2">
    <citation type="submission" date="2025-08" db="UniProtKB">
        <authorList>
            <consortium name="Ensembl"/>
        </authorList>
    </citation>
    <scope>IDENTIFICATION</scope>
</reference>
<dbReference type="SUPFAM" id="SSF49599">
    <property type="entry name" value="TRAF domain-like"/>
    <property type="match status" value="1"/>
</dbReference>
<dbReference type="Gene3D" id="1.20.5.110">
    <property type="match status" value="1"/>
</dbReference>
<keyword evidence="1" id="KW-1017">Isopeptide bond</keyword>
<dbReference type="eggNOG" id="KOG0297">
    <property type="taxonomic scope" value="Eukaryota"/>
</dbReference>
<proteinExistence type="predicted"/>
<protein>
    <recommendedName>
        <fullName evidence="6">MATH domain-containing protein</fullName>
    </recommendedName>
</protein>
<dbReference type="Proteomes" id="UP000001646">
    <property type="component" value="Unplaced"/>
</dbReference>
<keyword evidence="8" id="KW-1185">Reference proteome</keyword>
<organism evidence="7 8">
    <name type="scientific">Anolis carolinensis</name>
    <name type="common">Green anole</name>
    <name type="synonym">American chameleon</name>
    <dbReference type="NCBI Taxonomy" id="28377"/>
    <lineage>
        <taxon>Eukaryota</taxon>
        <taxon>Metazoa</taxon>
        <taxon>Chordata</taxon>
        <taxon>Craniata</taxon>
        <taxon>Vertebrata</taxon>
        <taxon>Euteleostomi</taxon>
        <taxon>Lepidosauria</taxon>
        <taxon>Squamata</taxon>
        <taxon>Bifurcata</taxon>
        <taxon>Unidentata</taxon>
        <taxon>Episquamata</taxon>
        <taxon>Toxicofera</taxon>
        <taxon>Iguania</taxon>
        <taxon>Dactyloidae</taxon>
        <taxon>Anolis</taxon>
    </lineage>
</organism>
<dbReference type="STRING" id="28377.ENSACAP00000017068"/>
<gene>
    <name evidence="7" type="primary">LOC100566904</name>
</gene>
<dbReference type="InterPro" id="IPR008974">
    <property type="entry name" value="TRAF-like"/>
</dbReference>
<evidence type="ECO:0000256" key="2">
    <source>
        <dbReference type="ARBA" id="ARBA00022703"/>
    </source>
</evidence>
<keyword evidence="4" id="KW-0175">Coiled coil</keyword>
<dbReference type="SMART" id="SM00061">
    <property type="entry name" value="MATH"/>
    <property type="match status" value="1"/>
</dbReference>
<evidence type="ECO:0000256" key="1">
    <source>
        <dbReference type="ARBA" id="ARBA00022499"/>
    </source>
</evidence>
<dbReference type="InterPro" id="IPR002083">
    <property type="entry name" value="MATH/TRAF_dom"/>
</dbReference>
<dbReference type="InterPro" id="IPR012227">
    <property type="entry name" value="TNF_rcpt-assoc_TRAF_met"/>
</dbReference>